<accession>A0ABQ2BST5</accession>
<evidence type="ECO:0000313" key="8">
    <source>
        <dbReference type="Proteomes" id="UP000615455"/>
    </source>
</evidence>
<name>A0ABQ2BST5_9BACL</name>
<keyword evidence="3 6" id="KW-0812">Transmembrane</keyword>
<reference evidence="8" key="1">
    <citation type="journal article" date="2019" name="Int. J. Syst. Evol. Microbiol.">
        <title>The Global Catalogue of Microorganisms (GCM) 10K type strain sequencing project: providing services to taxonomists for standard genome sequencing and annotation.</title>
        <authorList>
            <consortium name="The Broad Institute Genomics Platform"/>
            <consortium name="The Broad Institute Genome Sequencing Center for Infectious Disease"/>
            <person name="Wu L."/>
            <person name="Ma J."/>
        </authorList>
    </citation>
    <scope>NUCLEOTIDE SEQUENCE [LARGE SCALE GENOMIC DNA]</scope>
    <source>
        <strain evidence="8">CGMCC 1.15043</strain>
    </source>
</reference>
<dbReference type="PANTHER" id="PTHR43461:SF1">
    <property type="entry name" value="TRANSMEMBRANE PROTEIN 256"/>
    <property type="match status" value="1"/>
</dbReference>
<proteinExistence type="inferred from homology"/>
<comment type="caution">
    <text evidence="7">The sequence shown here is derived from an EMBL/GenBank/DDBJ whole genome shotgun (WGS) entry which is preliminary data.</text>
</comment>
<dbReference type="EMBL" id="BMHE01000002">
    <property type="protein sequence ID" value="GGI44131.1"/>
    <property type="molecule type" value="Genomic_DNA"/>
</dbReference>
<keyword evidence="5 6" id="KW-0472">Membrane</keyword>
<organism evidence="7 8">
    <name type="scientific">Paenibacillus marchantiophytorum</name>
    <dbReference type="NCBI Taxonomy" id="1619310"/>
    <lineage>
        <taxon>Bacteria</taxon>
        <taxon>Bacillati</taxon>
        <taxon>Bacillota</taxon>
        <taxon>Bacilli</taxon>
        <taxon>Bacillales</taxon>
        <taxon>Paenibacillaceae</taxon>
        <taxon>Paenibacillus</taxon>
    </lineage>
</organism>
<feature type="transmembrane region" description="Helical" evidence="6">
    <location>
        <begin position="97"/>
        <end position="121"/>
    </location>
</feature>
<feature type="transmembrane region" description="Helical" evidence="6">
    <location>
        <begin position="43"/>
        <end position="59"/>
    </location>
</feature>
<feature type="transmembrane region" description="Helical" evidence="6">
    <location>
        <begin position="71"/>
        <end position="91"/>
    </location>
</feature>
<dbReference type="Pfam" id="PF04241">
    <property type="entry name" value="DUF423"/>
    <property type="match status" value="1"/>
</dbReference>
<sequence length="123" mass="13052">MKLFLLLGSLNAFLSVALGAFGAHSLKQKLTPDQLDVFQTGVHYHMIHAIALILIALLSDKLVNSSSLVQASGWAIFIGIILFSGSLYALSITGLKIFGPITPLGGLSFLVGWVLLAVAAFKQ</sequence>
<dbReference type="RefSeq" id="WP_189007238.1">
    <property type="nucleotide sequence ID" value="NZ_BMHE01000002.1"/>
</dbReference>
<comment type="similarity">
    <text evidence="2">Belongs to the UPF0382 family.</text>
</comment>
<gene>
    <name evidence="7" type="ORF">GCM10008018_05570</name>
</gene>
<comment type="subcellular location">
    <subcellularLocation>
        <location evidence="1">Membrane</location>
        <topology evidence="1">Multi-pass membrane protein</topology>
    </subcellularLocation>
</comment>
<keyword evidence="4 6" id="KW-1133">Transmembrane helix</keyword>
<dbReference type="PANTHER" id="PTHR43461">
    <property type="entry name" value="TRANSMEMBRANE PROTEIN 256"/>
    <property type="match status" value="1"/>
</dbReference>
<evidence type="ECO:0000256" key="3">
    <source>
        <dbReference type="ARBA" id="ARBA00022692"/>
    </source>
</evidence>
<keyword evidence="8" id="KW-1185">Reference proteome</keyword>
<protein>
    <submittedName>
        <fullName evidence="7">Membrane protein</fullName>
    </submittedName>
</protein>
<evidence type="ECO:0000256" key="1">
    <source>
        <dbReference type="ARBA" id="ARBA00004141"/>
    </source>
</evidence>
<evidence type="ECO:0000313" key="7">
    <source>
        <dbReference type="EMBL" id="GGI44131.1"/>
    </source>
</evidence>
<evidence type="ECO:0000256" key="4">
    <source>
        <dbReference type="ARBA" id="ARBA00022989"/>
    </source>
</evidence>
<evidence type="ECO:0000256" key="6">
    <source>
        <dbReference type="SAM" id="Phobius"/>
    </source>
</evidence>
<evidence type="ECO:0000256" key="5">
    <source>
        <dbReference type="ARBA" id="ARBA00023136"/>
    </source>
</evidence>
<dbReference type="InterPro" id="IPR006696">
    <property type="entry name" value="DUF423"/>
</dbReference>
<dbReference type="Proteomes" id="UP000615455">
    <property type="component" value="Unassembled WGS sequence"/>
</dbReference>
<evidence type="ECO:0000256" key="2">
    <source>
        <dbReference type="ARBA" id="ARBA00009694"/>
    </source>
</evidence>